<evidence type="ECO:0000313" key="2">
    <source>
        <dbReference type="Proteomes" id="UP001057452"/>
    </source>
</evidence>
<protein>
    <submittedName>
        <fullName evidence="1">Uncharacterized protein</fullName>
    </submittedName>
</protein>
<proteinExistence type="predicted"/>
<dbReference type="EMBL" id="CM043798">
    <property type="protein sequence ID" value="KAI4814337.1"/>
    <property type="molecule type" value="Genomic_DNA"/>
</dbReference>
<name>A0ACB9WLJ8_CHAAC</name>
<keyword evidence="2" id="KW-1185">Reference proteome</keyword>
<evidence type="ECO:0000313" key="1">
    <source>
        <dbReference type="EMBL" id="KAI4814337.1"/>
    </source>
</evidence>
<dbReference type="Proteomes" id="UP001057452">
    <property type="component" value="Chromosome 14"/>
</dbReference>
<gene>
    <name evidence="1" type="ORF">KUCAC02_003534</name>
</gene>
<reference evidence="1" key="1">
    <citation type="submission" date="2022-05" db="EMBL/GenBank/DDBJ databases">
        <title>Chromosome-level genome of Chaenocephalus aceratus.</title>
        <authorList>
            <person name="Park H."/>
        </authorList>
    </citation>
    <scope>NUCLEOTIDE SEQUENCE</scope>
    <source>
        <strain evidence="1">KU_202001</strain>
    </source>
</reference>
<accession>A0ACB9WLJ8</accession>
<sequence>MSAACLWGNAQSAEPFDARPSKDCVRKVAVEKLQRKERNQHCNVKTFNVALQRSKFTPPQWTSGLFKPL</sequence>
<comment type="caution">
    <text evidence="1">The sequence shown here is derived from an EMBL/GenBank/DDBJ whole genome shotgun (WGS) entry which is preliminary data.</text>
</comment>
<organism evidence="1 2">
    <name type="scientific">Chaenocephalus aceratus</name>
    <name type="common">Blackfin icefish</name>
    <name type="synonym">Chaenichthys aceratus</name>
    <dbReference type="NCBI Taxonomy" id="36190"/>
    <lineage>
        <taxon>Eukaryota</taxon>
        <taxon>Metazoa</taxon>
        <taxon>Chordata</taxon>
        <taxon>Craniata</taxon>
        <taxon>Vertebrata</taxon>
        <taxon>Euteleostomi</taxon>
        <taxon>Actinopterygii</taxon>
        <taxon>Neopterygii</taxon>
        <taxon>Teleostei</taxon>
        <taxon>Neoteleostei</taxon>
        <taxon>Acanthomorphata</taxon>
        <taxon>Eupercaria</taxon>
        <taxon>Perciformes</taxon>
        <taxon>Notothenioidei</taxon>
        <taxon>Channichthyidae</taxon>
        <taxon>Chaenocephalus</taxon>
    </lineage>
</organism>